<feature type="region of interest" description="Disordered" evidence="1">
    <location>
        <begin position="1"/>
        <end position="73"/>
    </location>
</feature>
<organism evidence="2 3">
    <name type="scientific">Azospirillum oleiclasticum</name>
    <dbReference type="NCBI Taxonomy" id="2735135"/>
    <lineage>
        <taxon>Bacteria</taxon>
        <taxon>Pseudomonadati</taxon>
        <taxon>Pseudomonadota</taxon>
        <taxon>Alphaproteobacteria</taxon>
        <taxon>Rhodospirillales</taxon>
        <taxon>Azospirillaceae</taxon>
        <taxon>Azospirillum</taxon>
    </lineage>
</organism>
<evidence type="ECO:0000313" key="2">
    <source>
        <dbReference type="EMBL" id="NYZ19502.1"/>
    </source>
</evidence>
<protein>
    <submittedName>
        <fullName evidence="2">Uncharacterized protein</fullName>
    </submittedName>
</protein>
<comment type="caution">
    <text evidence="2">The sequence shown here is derived from an EMBL/GenBank/DDBJ whole genome shotgun (WGS) entry which is preliminary data.</text>
</comment>
<evidence type="ECO:0000256" key="1">
    <source>
        <dbReference type="SAM" id="MobiDB-lite"/>
    </source>
</evidence>
<dbReference type="Proteomes" id="UP000584642">
    <property type="component" value="Unassembled WGS sequence"/>
</dbReference>
<evidence type="ECO:0000313" key="3">
    <source>
        <dbReference type="Proteomes" id="UP000584642"/>
    </source>
</evidence>
<gene>
    <name evidence="2" type="ORF">HND93_07250</name>
</gene>
<accession>A0ABX2T5A7</accession>
<dbReference type="RefSeq" id="WP_180281241.1">
    <property type="nucleotide sequence ID" value="NZ_JABFDB010000002.1"/>
</dbReference>
<keyword evidence="3" id="KW-1185">Reference proteome</keyword>
<reference evidence="2 3" key="1">
    <citation type="submission" date="2020-05" db="EMBL/GenBank/DDBJ databases">
        <title>Azospirillum oleiclasticum sp. nov, a nitrogen-fixing and heavy crude oil-emulsifying bacterium isolated from the crude oil of Yumen Oilfield.</title>
        <authorList>
            <person name="Wu D."/>
            <person name="Cai M."/>
            <person name="Zhang X."/>
        </authorList>
    </citation>
    <scope>NUCLEOTIDE SEQUENCE [LARGE SCALE GENOMIC DNA]</scope>
    <source>
        <strain evidence="2 3">ROY-1-1-2</strain>
    </source>
</reference>
<dbReference type="EMBL" id="JABFDB010000002">
    <property type="protein sequence ID" value="NYZ19502.1"/>
    <property type="molecule type" value="Genomic_DNA"/>
</dbReference>
<sequence length="92" mass="9478">MKQPQDHGSKQTGDGPRTKRTRRPPARASHARSGQGGVMPRAGAAPSVAGAPRRDAILAGATGPRTPVPDLSGDDLVAYILGLAKTCPERDA</sequence>
<name>A0ABX2T5A7_9PROT</name>
<proteinExistence type="predicted"/>